<comment type="caution">
    <text evidence="2">The sequence shown here is derived from an EMBL/GenBank/DDBJ whole genome shotgun (WGS) entry which is preliminary data.</text>
</comment>
<gene>
    <name evidence="2" type="ORF">PXEA_LOCUS11663</name>
</gene>
<dbReference type="OrthoDB" id="6288801at2759"/>
<organism evidence="2 3">
    <name type="scientific">Protopolystoma xenopodis</name>
    <dbReference type="NCBI Taxonomy" id="117903"/>
    <lineage>
        <taxon>Eukaryota</taxon>
        <taxon>Metazoa</taxon>
        <taxon>Spiralia</taxon>
        <taxon>Lophotrochozoa</taxon>
        <taxon>Platyhelminthes</taxon>
        <taxon>Monogenea</taxon>
        <taxon>Polyopisthocotylea</taxon>
        <taxon>Polystomatidea</taxon>
        <taxon>Polystomatidae</taxon>
        <taxon>Protopolystoma</taxon>
    </lineage>
</organism>
<dbReference type="InterPro" id="IPR002110">
    <property type="entry name" value="Ankyrin_rpt"/>
</dbReference>
<evidence type="ECO:0000256" key="1">
    <source>
        <dbReference type="PROSITE-ProRule" id="PRU00023"/>
    </source>
</evidence>
<dbReference type="Proteomes" id="UP000784294">
    <property type="component" value="Unassembled WGS sequence"/>
</dbReference>
<feature type="repeat" description="ANK" evidence="1">
    <location>
        <begin position="58"/>
        <end position="90"/>
    </location>
</feature>
<keyword evidence="1" id="KW-0040">ANK repeat</keyword>
<reference evidence="2" key="1">
    <citation type="submission" date="2018-11" db="EMBL/GenBank/DDBJ databases">
        <authorList>
            <consortium name="Pathogen Informatics"/>
        </authorList>
    </citation>
    <scope>NUCLEOTIDE SEQUENCE</scope>
</reference>
<feature type="non-terminal residue" evidence="2">
    <location>
        <position position="575"/>
    </location>
</feature>
<dbReference type="Gene3D" id="1.25.40.20">
    <property type="entry name" value="Ankyrin repeat-containing domain"/>
    <property type="match status" value="1"/>
</dbReference>
<dbReference type="PROSITE" id="PS50297">
    <property type="entry name" value="ANK_REP_REGION"/>
    <property type="match status" value="1"/>
</dbReference>
<dbReference type="InterPro" id="IPR036770">
    <property type="entry name" value="Ankyrin_rpt-contain_sf"/>
</dbReference>
<proteinExistence type="predicted"/>
<name>A0A3S5AJI9_9PLAT</name>
<dbReference type="AlphaFoldDB" id="A0A3S5AJI9"/>
<dbReference type="PROSITE" id="PS50088">
    <property type="entry name" value="ANK_REPEAT"/>
    <property type="match status" value="1"/>
</dbReference>
<dbReference type="EMBL" id="CAAALY010036058">
    <property type="protein sequence ID" value="VEL18223.1"/>
    <property type="molecule type" value="Genomic_DNA"/>
</dbReference>
<sequence length="575" mass="64758">MRDNAVRNWFSAIEKGQLSAIHRLRKDVNDINVTTSWQINDVELGWQSVHFAAKNGHDNETPLMLALQSNMRDTVRKLIHLGAKVNSLDQKYLHQCVHRGLLPLDVVSKFSKSGSENSKPGLRSRLRPDAYNENSGELVSNFDQTIYLDPSSLTPDHLPAYHQVQQLSTSYDLELSRRKREFMNRLVRTHPGAKVNEFFALFKRVVKTELSSAERINSIQEILKLIPFNCKLMNAGIMLSEIDSFLRLIEACLCESRCSRDLSSHLSQLAGRLAICPEVKILPNNSSETINADNSCGQYAEYISRLFRKLVMKSNFQFRSGIMSHICRLLTDLDLSLSENKCGKYSVETKENFLHAVNDASASCWSALAPHAQNIMANVLRLAESLNQPSNVTGFCLLIGVLGRRFIDAGPQTLRIFAEKFPELADILVGWCVDPASVSRGIDMSTIYREFSSTLAPWWLSSITNKTDDPKEAGHSITIEMLSHLLEDSKSNMKAALSEMKNIPPKRKDAAITKQVHSCDPLPSLESVRLHLSVFSSISRGLCKELSRMDINRSDEVLINMGIDHAKFLEWVELL</sequence>
<keyword evidence="3" id="KW-1185">Reference proteome</keyword>
<evidence type="ECO:0000313" key="3">
    <source>
        <dbReference type="Proteomes" id="UP000784294"/>
    </source>
</evidence>
<evidence type="ECO:0000313" key="2">
    <source>
        <dbReference type="EMBL" id="VEL18223.1"/>
    </source>
</evidence>
<dbReference type="SUPFAM" id="SSF48403">
    <property type="entry name" value="Ankyrin repeat"/>
    <property type="match status" value="1"/>
</dbReference>
<protein>
    <submittedName>
        <fullName evidence="2">Uncharacterized protein</fullName>
    </submittedName>
</protein>
<accession>A0A3S5AJI9</accession>